<comment type="caution">
    <text evidence="8">The sequence shown here is derived from an EMBL/GenBank/DDBJ whole genome shotgun (WGS) entry which is preliminary data.</text>
</comment>
<protein>
    <submittedName>
        <fullName evidence="8">RDD family protein</fullName>
    </submittedName>
</protein>
<feature type="transmembrane region" description="Helical" evidence="6">
    <location>
        <begin position="109"/>
        <end position="134"/>
    </location>
</feature>
<feature type="domain" description="RDD" evidence="7">
    <location>
        <begin position="58"/>
        <end position="178"/>
    </location>
</feature>
<keyword evidence="3 6" id="KW-1133">Transmembrane helix</keyword>
<dbReference type="Pfam" id="PF06271">
    <property type="entry name" value="RDD"/>
    <property type="match status" value="1"/>
</dbReference>
<reference evidence="8 9" key="1">
    <citation type="submission" date="2016-11" db="EMBL/GenBank/DDBJ databases">
        <authorList>
            <person name="Varghese N."/>
            <person name="Submissions S."/>
        </authorList>
    </citation>
    <scope>NUCLEOTIDE SEQUENCE [LARGE SCALE GENOMIC DNA]</scope>
    <source>
        <strain evidence="8 9">DSM 21988</strain>
    </source>
</reference>
<evidence type="ECO:0000256" key="2">
    <source>
        <dbReference type="ARBA" id="ARBA00022692"/>
    </source>
</evidence>
<evidence type="ECO:0000313" key="9">
    <source>
        <dbReference type="Proteomes" id="UP000184290"/>
    </source>
</evidence>
<dbReference type="InterPro" id="IPR010432">
    <property type="entry name" value="RDD"/>
</dbReference>
<feature type="compositionally biased region" description="Polar residues" evidence="5">
    <location>
        <begin position="9"/>
        <end position="24"/>
    </location>
</feature>
<evidence type="ECO:0000256" key="4">
    <source>
        <dbReference type="ARBA" id="ARBA00023136"/>
    </source>
</evidence>
<evidence type="ECO:0000256" key="1">
    <source>
        <dbReference type="ARBA" id="ARBA00004141"/>
    </source>
</evidence>
<accession>A0ABY1IM77</accession>
<evidence type="ECO:0000256" key="5">
    <source>
        <dbReference type="SAM" id="MobiDB-lite"/>
    </source>
</evidence>
<dbReference type="RefSeq" id="WP_060607511.1">
    <property type="nucleotide sequence ID" value="NZ_FQZC01000003.1"/>
</dbReference>
<feature type="transmembrane region" description="Helical" evidence="6">
    <location>
        <begin position="208"/>
        <end position="227"/>
    </location>
</feature>
<name>A0ABY1IM77_9HYPH</name>
<keyword evidence="2 6" id="KW-0812">Transmembrane</keyword>
<dbReference type="Proteomes" id="UP000184290">
    <property type="component" value="Unassembled WGS sequence"/>
</dbReference>
<evidence type="ECO:0000256" key="6">
    <source>
        <dbReference type="SAM" id="Phobius"/>
    </source>
</evidence>
<evidence type="ECO:0000259" key="7">
    <source>
        <dbReference type="Pfam" id="PF06271"/>
    </source>
</evidence>
<keyword evidence="9" id="KW-1185">Reference proteome</keyword>
<proteinExistence type="predicted"/>
<gene>
    <name evidence="8" type="ORF">SAMN02745911_2466</name>
</gene>
<feature type="transmembrane region" description="Helical" evidence="6">
    <location>
        <begin position="70"/>
        <end position="89"/>
    </location>
</feature>
<evidence type="ECO:0000256" key="3">
    <source>
        <dbReference type="ARBA" id="ARBA00022989"/>
    </source>
</evidence>
<organism evidence="8 9">
    <name type="scientific">Aureimonas altamirensis DSM 21988</name>
    <dbReference type="NCBI Taxonomy" id="1121026"/>
    <lineage>
        <taxon>Bacteria</taxon>
        <taxon>Pseudomonadati</taxon>
        <taxon>Pseudomonadota</taxon>
        <taxon>Alphaproteobacteria</taxon>
        <taxon>Hyphomicrobiales</taxon>
        <taxon>Aurantimonadaceae</taxon>
        <taxon>Aureimonas</taxon>
    </lineage>
</organism>
<keyword evidence="4 6" id="KW-0472">Membrane</keyword>
<feature type="transmembrane region" description="Helical" evidence="6">
    <location>
        <begin position="155"/>
        <end position="176"/>
    </location>
</feature>
<sequence length="230" mass="25394">MGRFHDQSGRTSGPPSGDQTSSIVRSDEIGPNTAVRLDDLEVWRPAGDAAVPDTAHGAPWSRFCARQIDMLIWPLVSSATIFMTTPFISTQLADTLQNASSHSLGTMCLALGVFANALVITVFGNSIGKALFGLRAYPIDPQRKQGFAWNLNREFRVLFFGQAFGMLVIGIITMVMNYKEVTANRPARYDRGFARMDMNPIHEGRRKAAMLFTLALYVGVMWLAFVLTEV</sequence>
<dbReference type="EMBL" id="FQZC01000003">
    <property type="protein sequence ID" value="SHJ43332.1"/>
    <property type="molecule type" value="Genomic_DNA"/>
</dbReference>
<evidence type="ECO:0000313" key="8">
    <source>
        <dbReference type="EMBL" id="SHJ43332.1"/>
    </source>
</evidence>
<feature type="region of interest" description="Disordered" evidence="5">
    <location>
        <begin position="1"/>
        <end position="28"/>
    </location>
</feature>
<comment type="subcellular location">
    <subcellularLocation>
        <location evidence="1">Membrane</location>
        <topology evidence="1">Multi-pass membrane protein</topology>
    </subcellularLocation>
</comment>